<comment type="caution">
    <text evidence="1">The sequence shown here is derived from an EMBL/GenBank/DDBJ whole genome shotgun (WGS) entry which is preliminary data.</text>
</comment>
<sequence>MTQVSAAMIIAANWATRIVHIPFAVPDKTSTQLSACNRIDPELIRRPIRYPHK</sequence>
<dbReference type="Proteomes" id="UP000598032">
    <property type="component" value="Unassembled WGS sequence"/>
</dbReference>
<organism evidence="1 2">
    <name type="scientific">Paraburkholderia metrosideri</name>
    <dbReference type="NCBI Taxonomy" id="580937"/>
    <lineage>
        <taxon>Bacteria</taxon>
        <taxon>Pseudomonadati</taxon>
        <taxon>Pseudomonadota</taxon>
        <taxon>Betaproteobacteria</taxon>
        <taxon>Burkholderiales</taxon>
        <taxon>Burkholderiaceae</taxon>
        <taxon>Paraburkholderia</taxon>
    </lineage>
</organism>
<evidence type="ECO:0000313" key="1">
    <source>
        <dbReference type="EMBL" id="CAD6546867.1"/>
    </source>
</evidence>
<proteinExistence type="predicted"/>
<accession>A0ABM8NWM7</accession>
<dbReference type="EMBL" id="CAJHCP010000009">
    <property type="protein sequence ID" value="CAD6546867.1"/>
    <property type="molecule type" value="Genomic_DNA"/>
</dbReference>
<reference evidence="1 2" key="1">
    <citation type="submission" date="2020-10" db="EMBL/GenBank/DDBJ databases">
        <authorList>
            <person name="Peeters C."/>
        </authorList>
    </citation>
    <scope>NUCLEOTIDE SEQUENCE [LARGE SCALE GENOMIC DNA]</scope>
    <source>
        <strain evidence="1 2">LMG 28140</strain>
    </source>
</reference>
<keyword evidence="2" id="KW-1185">Reference proteome</keyword>
<evidence type="ECO:0000313" key="2">
    <source>
        <dbReference type="Proteomes" id="UP000598032"/>
    </source>
</evidence>
<gene>
    <name evidence="1" type="ORF">LMG28140_04390</name>
</gene>
<name>A0ABM8NWM7_9BURK</name>
<protein>
    <submittedName>
        <fullName evidence="1">Uncharacterized protein</fullName>
    </submittedName>
</protein>